<dbReference type="InterPro" id="IPR011703">
    <property type="entry name" value="ATPase_AAA-3"/>
</dbReference>
<proteinExistence type="predicted"/>
<dbReference type="EC" id="3.6.3.-" evidence="5"/>
<evidence type="ECO:0000259" key="3">
    <source>
        <dbReference type="Pfam" id="PF07726"/>
    </source>
</evidence>
<keyword evidence="2" id="KW-0067">ATP-binding</keyword>
<dbReference type="CDD" id="cd00009">
    <property type="entry name" value="AAA"/>
    <property type="match status" value="1"/>
</dbReference>
<feature type="domain" description="ATPase AAA-3" evidence="3">
    <location>
        <begin position="51"/>
        <end position="181"/>
    </location>
</feature>
<comment type="caution">
    <text evidence="5">The sequence shown here is derived from an EMBL/GenBank/DDBJ whole genome shotgun (WGS) entry which is preliminary data.</text>
</comment>
<dbReference type="Pfam" id="PF07726">
    <property type="entry name" value="AAA_3"/>
    <property type="match status" value="1"/>
</dbReference>
<dbReference type="PANTHER" id="PTHR42759">
    <property type="entry name" value="MOXR FAMILY PROTEIN"/>
    <property type="match status" value="1"/>
</dbReference>
<dbReference type="AlphaFoldDB" id="A0A5J4SK33"/>
<dbReference type="InterPro" id="IPR041628">
    <property type="entry name" value="ChlI/MoxR_AAA_lid"/>
</dbReference>
<dbReference type="Pfam" id="PF17863">
    <property type="entry name" value="AAA_lid_2"/>
    <property type="match status" value="1"/>
</dbReference>
<keyword evidence="5" id="KW-0378">Hydrolase</keyword>
<dbReference type="Gene3D" id="1.10.8.80">
    <property type="entry name" value="Magnesium chelatase subunit I, C-Terminal domain"/>
    <property type="match status" value="1"/>
</dbReference>
<dbReference type="EMBL" id="SNRY01000132">
    <property type="protein sequence ID" value="KAA6346387.1"/>
    <property type="molecule type" value="Genomic_DNA"/>
</dbReference>
<dbReference type="SUPFAM" id="SSF52540">
    <property type="entry name" value="P-loop containing nucleoside triphosphate hydrolases"/>
    <property type="match status" value="1"/>
</dbReference>
<sequence>MAESIDIRELNERIERHSTFVINLTKGMDQIIVGQKHLVESLLIGLLSDGHVLLEGVPGLAKTLAIKTLASLIDTKFSRVQFTPDLLPADVVGTMVYSQKDETFQVKKGPIFANFILADEINRAPAKVQSALLEAMQERQVTIGKETFKLPEPFLVLATQNPIEQEGTYPLPEAQVDRFMLKVVIDYPKLEEEKLIIRQNIKGDSFDVKSILEAREIIEARKIVRQVYLDEKIERYIVDIVFATRYPEKYDLKELKEMIGFGGSPRASINLALAARTYAFIKHRGYVIPEDVRAVAHDVLRHRIGLTYEAEASNLTSDEIISKVLNKVEVP</sequence>
<evidence type="ECO:0000256" key="1">
    <source>
        <dbReference type="ARBA" id="ARBA00022741"/>
    </source>
</evidence>
<evidence type="ECO:0000256" key="2">
    <source>
        <dbReference type="ARBA" id="ARBA00022840"/>
    </source>
</evidence>
<dbReference type="GO" id="GO:0005524">
    <property type="term" value="F:ATP binding"/>
    <property type="evidence" value="ECO:0007669"/>
    <property type="project" value="UniProtKB-KW"/>
</dbReference>
<accession>A0A5J4SK33</accession>
<dbReference type="PIRSF" id="PIRSF002849">
    <property type="entry name" value="AAA_ATPase_chaperone_MoxR_prd"/>
    <property type="match status" value="1"/>
</dbReference>
<reference evidence="5" key="1">
    <citation type="submission" date="2019-03" db="EMBL/GenBank/DDBJ databases">
        <title>Single cell metagenomics reveals metabolic interactions within the superorganism composed of flagellate Streblomastix strix and complex community of Bacteroidetes bacteria on its surface.</title>
        <authorList>
            <person name="Treitli S.C."/>
            <person name="Kolisko M."/>
            <person name="Husnik F."/>
            <person name="Keeling P."/>
            <person name="Hampl V."/>
        </authorList>
    </citation>
    <scope>NUCLEOTIDE SEQUENCE</scope>
    <source>
        <strain evidence="5">STM</strain>
    </source>
</reference>
<evidence type="ECO:0000313" key="5">
    <source>
        <dbReference type="EMBL" id="KAA6346387.1"/>
    </source>
</evidence>
<dbReference type="PANTHER" id="PTHR42759:SF1">
    <property type="entry name" value="MAGNESIUM-CHELATASE SUBUNIT CHLD"/>
    <property type="match status" value="1"/>
</dbReference>
<dbReference type="InterPro" id="IPR050764">
    <property type="entry name" value="CbbQ/NirQ/NorQ/GpvN"/>
</dbReference>
<protein>
    <submittedName>
        <fullName evidence="5">ATPase RavA</fullName>
        <ecNumber evidence="5">3.6.3.-</ecNumber>
    </submittedName>
</protein>
<dbReference type="InterPro" id="IPR027417">
    <property type="entry name" value="P-loop_NTPase"/>
</dbReference>
<dbReference type="FunFam" id="3.40.50.300:FF:000640">
    <property type="entry name" value="MoxR family ATPase"/>
    <property type="match status" value="1"/>
</dbReference>
<gene>
    <name evidence="5" type="ORF">EZS27_006104</name>
</gene>
<keyword evidence="1" id="KW-0547">Nucleotide-binding</keyword>
<organism evidence="5">
    <name type="scientific">termite gut metagenome</name>
    <dbReference type="NCBI Taxonomy" id="433724"/>
    <lineage>
        <taxon>unclassified sequences</taxon>
        <taxon>metagenomes</taxon>
        <taxon>organismal metagenomes</taxon>
    </lineage>
</organism>
<name>A0A5J4SK33_9ZZZZ</name>
<dbReference type="GO" id="GO:0016887">
    <property type="term" value="F:ATP hydrolysis activity"/>
    <property type="evidence" value="ECO:0007669"/>
    <property type="project" value="InterPro"/>
</dbReference>
<evidence type="ECO:0000259" key="4">
    <source>
        <dbReference type="Pfam" id="PF17863"/>
    </source>
</evidence>
<dbReference type="Gene3D" id="3.40.50.300">
    <property type="entry name" value="P-loop containing nucleotide triphosphate hydrolases"/>
    <property type="match status" value="1"/>
</dbReference>
<feature type="domain" description="ChlI/MoxR AAA lid" evidence="4">
    <location>
        <begin position="256"/>
        <end position="323"/>
    </location>
</feature>